<keyword evidence="2" id="KW-0812">Transmembrane</keyword>
<keyword evidence="5" id="KW-1185">Reference proteome</keyword>
<feature type="transmembrane region" description="Helical" evidence="2">
    <location>
        <begin position="387"/>
        <end position="409"/>
    </location>
</feature>
<keyword evidence="2" id="KW-0472">Membrane</keyword>
<dbReference type="InterPro" id="IPR058257">
    <property type="entry name" value="CorA-like_dom"/>
</dbReference>
<dbReference type="Pfam" id="PF26616">
    <property type="entry name" value="CorA-like"/>
    <property type="match status" value="1"/>
</dbReference>
<reference evidence="5" key="2">
    <citation type="submission" date="2015-01" db="EMBL/GenBank/DDBJ databases">
        <title>Evolutionary Origins and Diversification of the Mycorrhizal Mutualists.</title>
        <authorList>
            <consortium name="DOE Joint Genome Institute"/>
            <consortium name="Mycorrhizal Genomics Consortium"/>
            <person name="Kohler A."/>
            <person name="Kuo A."/>
            <person name="Nagy L.G."/>
            <person name="Floudas D."/>
            <person name="Copeland A."/>
            <person name="Barry K.W."/>
            <person name="Cichocki N."/>
            <person name="Veneault-Fourrey C."/>
            <person name="LaButti K."/>
            <person name="Lindquist E.A."/>
            <person name="Lipzen A."/>
            <person name="Lundell T."/>
            <person name="Morin E."/>
            <person name="Murat C."/>
            <person name="Riley R."/>
            <person name="Ohm R."/>
            <person name="Sun H."/>
            <person name="Tunlid A."/>
            <person name="Henrissat B."/>
            <person name="Grigoriev I.V."/>
            <person name="Hibbett D.S."/>
            <person name="Martin F."/>
        </authorList>
    </citation>
    <scope>NUCLEOTIDE SEQUENCE [LARGE SCALE GENOMIC DNA]</scope>
    <source>
        <strain evidence="5">Zn</strain>
    </source>
</reference>
<accession>A0A0C3H1P7</accession>
<evidence type="ECO:0000313" key="5">
    <source>
        <dbReference type="Proteomes" id="UP000054321"/>
    </source>
</evidence>
<dbReference type="EMBL" id="KN832882">
    <property type="protein sequence ID" value="KIM97294.1"/>
    <property type="molecule type" value="Genomic_DNA"/>
</dbReference>
<feature type="transmembrane region" description="Helical" evidence="2">
    <location>
        <begin position="429"/>
        <end position="449"/>
    </location>
</feature>
<feature type="compositionally biased region" description="Polar residues" evidence="1">
    <location>
        <begin position="509"/>
        <end position="521"/>
    </location>
</feature>
<dbReference type="AlphaFoldDB" id="A0A0C3H1P7"/>
<dbReference type="Gene3D" id="1.20.58.340">
    <property type="entry name" value="Magnesium transport protein CorA, transmembrane region"/>
    <property type="match status" value="1"/>
</dbReference>
<proteinExistence type="predicted"/>
<dbReference type="STRING" id="913774.A0A0C3H1P7"/>
<gene>
    <name evidence="4" type="ORF">OIDMADRAFT_131021</name>
</gene>
<evidence type="ECO:0000256" key="1">
    <source>
        <dbReference type="SAM" id="MobiDB-lite"/>
    </source>
</evidence>
<dbReference type="Proteomes" id="UP000054321">
    <property type="component" value="Unassembled WGS sequence"/>
</dbReference>
<evidence type="ECO:0000313" key="4">
    <source>
        <dbReference type="EMBL" id="KIM97294.1"/>
    </source>
</evidence>
<dbReference type="GO" id="GO:0016020">
    <property type="term" value="C:membrane"/>
    <property type="evidence" value="ECO:0007669"/>
    <property type="project" value="InterPro"/>
</dbReference>
<reference evidence="4 5" key="1">
    <citation type="submission" date="2014-04" db="EMBL/GenBank/DDBJ databases">
        <authorList>
            <consortium name="DOE Joint Genome Institute"/>
            <person name="Kuo A."/>
            <person name="Martino E."/>
            <person name="Perotto S."/>
            <person name="Kohler A."/>
            <person name="Nagy L.G."/>
            <person name="Floudas D."/>
            <person name="Copeland A."/>
            <person name="Barry K.W."/>
            <person name="Cichocki N."/>
            <person name="Veneault-Fourrey C."/>
            <person name="LaButti K."/>
            <person name="Lindquist E.A."/>
            <person name="Lipzen A."/>
            <person name="Lundell T."/>
            <person name="Morin E."/>
            <person name="Murat C."/>
            <person name="Sun H."/>
            <person name="Tunlid A."/>
            <person name="Henrissat B."/>
            <person name="Grigoriev I.V."/>
            <person name="Hibbett D.S."/>
            <person name="Martin F."/>
            <person name="Nordberg H.P."/>
            <person name="Cantor M.N."/>
            <person name="Hua S.X."/>
        </authorList>
    </citation>
    <scope>NUCLEOTIDE SEQUENCE [LARGE SCALE GENOMIC DNA]</scope>
    <source>
        <strain evidence="4 5">Zn</strain>
    </source>
</reference>
<feature type="domain" description="CorA-like transporter" evidence="3">
    <location>
        <begin position="10"/>
        <end position="271"/>
    </location>
</feature>
<protein>
    <recommendedName>
        <fullName evidence="3">CorA-like transporter domain-containing protein</fullName>
    </recommendedName>
</protein>
<feature type="region of interest" description="Disordered" evidence="1">
    <location>
        <begin position="481"/>
        <end position="521"/>
    </location>
</feature>
<evidence type="ECO:0000259" key="3">
    <source>
        <dbReference type="Pfam" id="PF26616"/>
    </source>
</evidence>
<dbReference type="InParanoid" id="A0A0C3H1P7"/>
<dbReference type="OrthoDB" id="5396681at2759"/>
<name>A0A0C3H1P7_OIDMZ</name>
<sequence>MAFISSLDDMKSLQRKIDQKANDLFKEKAGQAPLTVTRNINSYEARSERKYSSCFETNKTVSSVADIKRLRNETNDASQIFTVSQDRSWTTLNTSREVFEEFMTIYKIMPKFWNYMFTFGRKIEENEFEFPGFSQRRTRHVNSDDFTQVEFAYMIRRVELKNRAVAEGDSPWSIRQTAVYHRLESNIQDWETSQKEKSQPVQTEPRSVFLLVSQSENVEMQFVDSLEQTASNNESPPSPWNIHRILIADCLRGWMDYMAYLEQRLKQQSNEIVLAEVGTDEDNLSPLTDFNISFEDRQELKVVEDMILDLQVILPSLLNSITGVRNQCVNDFNTSTYKQNENYQMEAIIGELSEYIQEAKFYIERAKTLKDKARSTAQLERSTEDAAAVKILTVITLVYLPTTIVANFFSTQFVQTGSDGKMKISDRAWLLAAISVPLTVFTIILWWLWVHFTKVKPKVDPEKPGSVTLQRAHSFRSVISAKKKPRDLENGLGSPQSPTFRPFQPPSIPTWSSAATTMKAE</sequence>
<keyword evidence="2" id="KW-1133">Transmembrane helix</keyword>
<organism evidence="4 5">
    <name type="scientific">Oidiodendron maius (strain Zn)</name>
    <dbReference type="NCBI Taxonomy" id="913774"/>
    <lineage>
        <taxon>Eukaryota</taxon>
        <taxon>Fungi</taxon>
        <taxon>Dikarya</taxon>
        <taxon>Ascomycota</taxon>
        <taxon>Pezizomycotina</taxon>
        <taxon>Leotiomycetes</taxon>
        <taxon>Leotiomycetes incertae sedis</taxon>
        <taxon>Myxotrichaceae</taxon>
        <taxon>Oidiodendron</taxon>
    </lineage>
</organism>
<dbReference type="HOGENOM" id="CLU_029947_2_0_1"/>
<evidence type="ECO:0000256" key="2">
    <source>
        <dbReference type="SAM" id="Phobius"/>
    </source>
</evidence>
<dbReference type="GO" id="GO:0046873">
    <property type="term" value="F:metal ion transmembrane transporter activity"/>
    <property type="evidence" value="ECO:0007669"/>
    <property type="project" value="InterPro"/>
</dbReference>